<name>A0A0U5CVK2_9EURY</name>
<gene>
    <name evidence="1" type="ORF">HHUB_1285</name>
</gene>
<dbReference type="Pfam" id="PF01987">
    <property type="entry name" value="AIM24"/>
    <property type="match status" value="1"/>
</dbReference>
<dbReference type="InterPro" id="IPR036983">
    <property type="entry name" value="AIM24_sf"/>
</dbReference>
<sequence length="203" mass="20589">MDATVEDGAGGLLVVELDGGESLLAASGSLVDYAGRLRVERAREGVLRSVANARQRQRTPVRVTADEATTARFGPSHHGSVVAADLDGEGVAATREAFVAATGDVRVGADRVGDAPARGSGLFLTTVAGDGTAYLAGRGRVERVTVPDGEQRVVAAANVVAFDADAAVSVERVGAVEDAASVCRIRGPAAVWTATRPAPGATN</sequence>
<dbReference type="PANTHER" id="PTHR43657">
    <property type="entry name" value="TRYPTOPHAN RNA-BINDING ATTENUATOR PROTEIN-LIKE PROTEIN"/>
    <property type="match status" value="1"/>
</dbReference>
<evidence type="ECO:0000313" key="1">
    <source>
        <dbReference type="EMBL" id="CQH47027.1"/>
    </source>
</evidence>
<accession>A0A0U5CVK2</accession>
<organism evidence="1 2">
    <name type="scientific">Halobacterium hubeiense</name>
    <dbReference type="NCBI Taxonomy" id="1407499"/>
    <lineage>
        <taxon>Archaea</taxon>
        <taxon>Methanobacteriati</taxon>
        <taxon>Methanobacteriota</taxon>
        <taxon>Stenosarchaea group</taxon>
        <taxon>Halobacteria</taxon>
        <taxon>Halobacteriales</taxon>
        <taxon>Halobacteriaceae</taxon>
        <taxon>Halobacterium</taxon>
    </lineage>
</organism>
<dbReference type="InterPro" id="IPR002838">
    <property type="entry name" value="AIM24"/>
</dbReference>
<dbReference type="Proteomes" id="UP000066737">
    <property type="component" value="Chromosome I"/>
</dbReference>
<dbReference type="STRING" id="1407499.HHUB_1285"/>
<keyword evidence="2" id="KW-1185">Reference proteome</keyword>
<protein>
    <submittedName>
        <fullName evidence="1">DUF124 family protein</fullName>
    </submittedName>
</protein>
<dbReference type="InterPro" id="IPR016031">
    <property type="entry name" value="Trp_RNA-bd_attenuator-like_dom"/>
</dbReference>
<dbReference type="AlphaFoldDB" id="A0A0U5CVK2"/>
<proteinExistence type="predicted"/>
<reference evidence="2" key="1">
    <citation type="journal article" date="2016" name="Environ. Microbiol.">
        <title>The complete genome of a viable archaeum isolated from 123-million-year-old rock salt.</title>
        <authorList>
            <person name="Jaakkola S.T."/>
            <person name="Pfeiffer F."/>
            <person name="Ravantti J.J."/>
            <person name="Guo Q."/>
            <person name="Liu Y."/>
            <person name="Chen X."/>
            <person name="Ma H."/>
            <person name="Yang C."/>
            <person name="Oksanen H.M."/>
            <person name="Bamford D.H."/>
        </authorList>
    </citation>
    <scope>NUCLEOTIDE SEQUENCE</scope>
    <source>
        <strain evidence="2">JI20-1</strain>
    </source>
</reference>
<dbReference type="KEGG" id="hhb:Hhub_1285"/>
<dbReference type="GeneID" id="91108756"/>
<dbReference type="Gene3D" id="3.60.160.10">
    <property type="entry name" value="Mitochondrial biogenesis AIM24"/>
    <property type="match status" value="1"/>
</dbReference>
<dbReference type="OrthoDB" id="7592at2157"/>
<dbReference type="PANTHER" id="PTHR43657:SF1">
    <property type="entry name" value="ALTERED INHERITANCE OF MITOCHONDRIA PROTEIN 24, MITOCHONDRIAL"/>
    <property type="match status" value="1"/>
</dbReference>
<dbReference type="SUPFAM" id="SSF51219">
    <property type="entry name" value="TRAP-like"/>
    <property type="match status" value="1"/>
</dbReference>
<dbReference type="RefSeq" id="WP_059055490.1">
    <property type="nucleotide sequence ID" value="NZ_CEML01000002.1"/>
</dbReference>
<dbReference type="EMBL" id="LN831302">
    <property type="protein sequence ID" value="CQH47027.1"/>
    <property type="molecule type" value="Genomic_DNA"/>
</dbReference>
<evidence type="ECO:0000313" key="2">
    <source>
        <dbReference type="Proteomes" id="UP000066737"/>
    </source>
</evidence>